<comment type="caution">
    <text evidence="1">The sequence shown here is derived from an EMBL/GenBank/DDBJ whole genome shotgun (WGS) entry which is preliminary data.</text>
</comment>
<keyword evidence="1" id="KW-0067">ATP-binding</keyword>
<feature type="non-terminal residue" evidence="1">
    <location>
        <position position="1"/>
    </location>
</feature>
<keyword evidence="1" id="KW-0547">Nucleotide-binding</keyword>
<evidence type="ECO:0000313" key="1">
    <source>
        <dbReference type="EMBL" id="NXR85739.1"/>
    </source>
</evidence>
<dbReference type="Gene3D" id="1.10.3380.30">
    <property type="match status" value="1"/>
</dbReference>
<dbReference type="Proteomes" id="UP000574191">
    <property type="component" value="Unassembled WGS sequence"/>
</dbReference>
<evidence type="ECO:0000313" key="2">
    <source>
        <dbReference type="Proteomes" id="UP000574191"/>
    </source>
</evidence>
<dbReference type="EMBL" id="VYZP01006352">
    <property type="protein sequence ID" value="NXR85739.1"/>
    <property type="molecule type" value="Genomic_DNA"/>
</dbReference>
<keyword evidence="1" id="KW-0347">Helicase</keyword>
<accession>A0A7L2PMG8</accession>
<proteinExistence type="predicted"/>
<dbReference type="OrthoDB" id="64767at2759"/>
<keyword evidence="1" id="KW-0378">Hydrolase</keyword>
<gene>
    <name evidence="1" type="primary">Mtrex</name>
    <name evidence="1" type="ORF">HYPCIN_R13960</name>
</gene>
<organism evidence="1 2">
    <name type="scientific">Hypocryptadius cinnamomeus</name>
    <dbReference type="NCBI Taxonomy" id="589841"/>
    <lineage>
        <taxon>Eukaryota</taxon>
        <taxon>Metazoa</taxon>
        <taxon>Chordata</taxon>
        <taxon>Craniata</taxon>
        <taxon>Vertebrata</taxon>
        <taxon>Euteleostomi</taxon>
        <taxon>Archelosauria</taxon>
        <taxon>Archosauria</taxon>
        <taxon>Dinosauria</taxon>
        <taxon>Saurischia</taxon>
        <taxon>Theropoda</taxon>
        <taxon>Coelurosauria</taxon>
        <taxon>Aves</taxon>
        <taxon>Neognathae</taxon>
        <taxon>Neoaves</taxon>
        <taxon>Telluraves</taxon>
        <taxon>Australaves</taxon>
        <taxon>Passeriformes</taxon>
        <taxon>Sylvioidea</taxon>
        <taxon>Zosteropidae</taxon>
        <taxon>Hypocryptadius</taxon>
    </lineage>
</organism>
<reference evidence="1 2" key="1">
    <citation type="submission" date="2019-09" db="EMBL/GenBank/DDBJ databases">
        <title>Bird 10,000 Genomes (B10K) Project - Family phase.</title>
        <authorList>
            <person name="Zhang G."/>
        </authorList>
    </citation>
    <scope>NUCLEOTIDE SEQUENCE [LARGE SCALE GENOMIC DNA]</scope>
    <source>
        <strain evidence="1">B10K-DU-002-83</strain>
    </source>
</reference>
<name>A0A7L2PMG8_9PASS</name>
<protein>
    <submittedName>
        <fullName evidence="1">MTREX helicase</fullName>
    </submittedName>
</protein>
<sequence>MDIKVAKRELKKARTVLQMDELKCRKRVLRRLGFATSSDVIEMKGRVACEIS</sequence>
<feature type="non-terminal residue" evidence="1">
    <location>
        <position position="52"/>
    </location>
</feature>
<dbReference type="AlphaFoldDB" id="A0A7L2PMG8"/>
<keyword evidence="2" id="KW-1185">Reference proteome</keyword>
<dbReference type="GO" id="GO:0004386">
    <property type="term" value="F:helicase activity"/>
    <property type="evidence" value="ECO:0007669"/>
    <property type="project" value="UniProtKB-KW"/>
</dbReference>